<evidence type="ECO:0000313" key="2">
    <source>
        <dbReference type="EMBL" id="KAF5758081.1"/>
    </source>
</evidence>
<evidence type="ECO:0000313" key="3">
    <source>
        <dbReference type="Proteomes" id="UP000215914"/>
    </source>
</evidence>
<accession>A0A9K3GX30</accession>
<feature type="transmembrane region" description="Helical" evidence="1">
    <location>
        <begin position="26"/>
        <end position="51"/>
    </location>
</feature>
<reference evidence="2" key="2">
    <citation type="submission" date="2020-06" db="EMBL/GenBank/DDBJ databases">
        <title>Helianthus annuus Genome sequencing and assembly Release 2.</title>
        <authorList>
            <person name="Gouzy J."/>
            <person name="Langlade N."/>
            <person name="Munos S."/>
        </authorList>
    </citation>
    <scope>NUCLEOTIDE SEQUENCE</scope>
    <source>
        <tissue evidence="2">Leaves</tissue>
    </source>
</reference>
<evidence type="ECO:0000256" key="1">
    <source>
        <dbReference type="SAM" id="Phobius"/>
    </source>
</evidence>
<dbReference type="Proteomes" id="UP000215914">
    <property type="component" value="Unassembled WGS sequence"/>
</dbReference>
<proteinExistence type="predicted"/>
<sequence length="55" mass="6560">MWVIMGLLMIGMTTHATRILMESICLIKIYFGIIRFVICNLLYYHMAVVFYRGLW</sequence>
<gene>
    <name evidence="2" type="ORF">HanXRQr2_Chr16g0725261</name>
</gene>
<name>A0A9K3GX30_HELAN</name>
<keyword evidence="3" id="KW-1185">Reference proteome</keyword>
<dbReference type="EMBL" id="MNCJ02000331">
    <property type="protein sequence ID" value="KAF5758081.1"/>
    <property type="molecule type" value="Genomic_DNA"/>
</dbReference>
<comment type="caution">
    <text evidence="2">The sequence shown here is derived from an EMBL/GenBank/DDBJ whole genome shotgun (WGS) entry which is preliminary data.</text>
</comment>
<organism evidence="2 3">
    <name type="scientific">Helianthus annuus</name>
    <name type="common">Common sunflower</name>
    <dbReference type="NCBI Taxonomy" id="4232"/>
    <lineage>
        <taxon>Eukaryota</taxon>
        <taxon>Viridiplantae</taxon>
        <taxon>Streptophyta</taxon>
        <taxon>Embryophyta</taxon>
        <taxon>Tracheophyta</taxon>
        <taxon>Spermatophyta</taxon>
        <taxon>Magnoliopsida</taxon>
        <taxon>eudicotyledons</taxon>
        <taxon>Gunneridae</taxon>
        <taxon>Pentapetalae</taxon>
        <taxon>asterids</taxon>
        <taxon>campanulids</taxon>
        <taxon>Asterales</taxon>
        <taxon>Asteraceae</taxon>
        <taxon>Asteroideae</taxon>
        <taxon>Heliantheae alliance</taxon>
        <taxon>Heliantheae</taxon>
        <taxon>Helianthus</taxon>
    </lineage>
</organism>
<keyword evidence="1" id="KW-0812">Transmembrane</keyword>
<dbReference type="AlphaFoldDB" id="A0A9K3GX30"/>
<protein>
    <submittedName>
        <fullName evidence="2">Uncharacterized protein</fullName>
    </submittedName>
</protein>
<keyword evidence="1" id="KW-1133">Transmembrane helix</keyword>
<dbReference type="Gramene" id="mRNA:HanXRQr2_Chr16g0725261">
    <property type="protein sequence ID" value="mRNA:HanXRQr2_Chr16g0725261"/>
    <property type="gene ID" value="HanXRQr2_Chr16g0725261"/>
</dbReference>
<reference evidence="2" key="1">
    <citation type="journal article" date="2017" name="Nature">
        <title>The sunflower genome provides insights into oil metabolism, flowering and Asterid evolution.</title>
        <authorList>
            <person name="Badouin H."/>
            <person name="Gouzy J."/>
            <person name="Grassa C.J."/>
            <person name="Murat F."/>
            <person name="Staton S.E."/>
            <person name="Cottret L."/>
            <person name="Lelandais-Briere C."/>
            <person name="Owens G.L."/>
            <person name="Carrere S."/>
            <person name="Mayjonade B."/>
            <person name="Legrand L."/>
            <person name="Gill N."/>
            <person name="Kane N.C."/>
            <person name="Bowers J.E."/>
            <person name="Hubner S."/>
            <person name="Bellec A."/>
            <person name="Berard A."/>
            <person name="Berges H."/>
            <person name="Blanchet N."/>
            <person name="Boniface M.C."/>
            <person name="Brunel D."/>
            <person name="Catrice O."/>
            <person name="Chaidir N."/>
            <person name="Claudel C."/>
            <person name="Donnadieu C."/>
            <person name="Faraut T."/>
            <person name="Fievet G."/>
            <person name="Helmstetter N."/>
            <person name="King M."/>
            <person name="Knapp S.J."/>
            <person name="Lai Z."/>
            <person name="Le Paslier M.C."/>
            <person name="Lippi Y."/>
            <person name="Lorenzon L."/>
            <person name="Mandel J.R."/>
            <person name="Marage G."/>
            <person name="Marchand G."/>
            <person name="Marquand E."/>
            <person name="Bret-Mestries E."/>
            <person name="Morien E."/>
            <person name="Nambeesan S."/>
            <person name="Nguyen T."/>
            <person name="Pegot-Espagnet P."/>
            <person name="Pouilly N."/>
            <person name="Raftis F."/>
            <person name="Sallet E."/>
            <person name="Schiex T."/>
            <person name="Thomas J."/>
            <person name="Vandecasteele C."/>
            <person name="Vares D."/>
            <person name="Vear F."/>
            <person name="Vautrin S."/>
            <person name="Crespi M."/>
            <person name="Mangin B."/>
            <person name="Burke J.M."/>
            <person name="Salse J."/>
            <person name="Munos S."/>
            <person name="Vincourt P."/>
            <person name="Rieseberg L.H."/>
            <person name="Langlade N.B."/>
        </authorList>
    </citation>
    <scope>NUCLEOTIDE SEQUENCE</scope>
    <source>
        <tissue evidence="2">Leaves</tissue>
    </source>
</reference>
<keyword evidence="1" id="KW-0472">Membrane</keyword>